<evidence type="ECO:0000256" key="1">
    <source>
        <dbReference type="ARBA" id="ARBA00007594"/>
    </source>
</evidence>
<dbReference type="SUPFAM" id="SSF55129">
    <property type="entry name" value="Ribosomal protein L30p/L7e"/>
    <property type="match status" value="1"/>
</dbReference>
<accession>A0A956LYJ9</accession>
<sequence length="62" mass="7417">MSKMLRIRQIRSAIERKENQKRTIRALGLRRMHHEVLQPDNPQIRGMIFKVKHLITVEEVEG</sequence>
<proteinExistence type="inferred from homology"/>
<dbReference type="CDD" id="cd01658">
    <property type="entry name" value="Ribosomal_L30"/>
    <property type="match status" value="1"/>
</dbReference>
<dbReference type="InterPro" id="IPR005996">
    <property type="entry name" value="Ribosomal_uL30_bac-type"/>
</dbReference>
<evidence type="ECO:0000313" key="9">
    <source>
        <dbReference type="Proteomes" id="UP000697710"/>
    </source>
</evidence>
<protein>
    <recommendedName>
        <fullName evidence="5">50S ribosomal protein L30</fullName>
    </recommendedName>
</protein>
<keyword evidence="3 6" id="KW-0689">Ribosomal protein</keyword>
<dbReference type="AlphaFoldDB" id="A0A956LYJ9"/>
<dbReference type="PROSITE" id="PS00634">
    <property type="entry name" value="RIBOSOMAL_L30"/>
    <property type="match status" value="1"/>
</dbReference>
<dbReference type="PANTHER" id="PTHR15892">
    <property type="entry name" value="MITOCHONDRIAL RIBOSOMAL PROTEIN L30"/>
    <property type="match status" value="1"/>
</dbReference>
<keyword evidence="4 6" id="KW-0687">Ribonucleoprotein</keyword>
<dbReference type="PIRSF" id="PIRSF002211">
    <property type="entry name" value="Ribosomal_L30_bac-type"/>
    <property type="match status" value="1"/>
</dbReference>
<dbReference type="GO" id="GO:0022625">
    <property type="term" value="C:cytosolic large ribosomal subunit"/>
    <property type="evidence" value="ECO:0007669"/>
    <property type="project" value="TreeGrafter"/>
</dbReference>
<evidence type="ECO:0000256" key="4">
    <source>
        <dbReference type="ARBA" id="ARBA00023274"/>
    </source>
</evidence>
<dbReference type="InterPro" id="IPR016082">
    <property type="entry name" value="Ribosomal_uL30_ferredoxin-like"/>
</dbReference>
<dbReference type="Gene3D" id="3.30.1390.20">
    <property type="entry name" value="Ribosomal protein L30, ferredoxin-like fold domain"/>
    <property type="match status" value="1"/>
</dbReference>
<dbReference type="EMBL" id="JAGQHR010000153">
    <property type="protein sequence ID" value="MCA9727367.1"/>
    <property type="molecule type" value="Genomic_DNA"/>
</dbReference>
<evidence type="ECO:0000256" key="3">
    <source>
        <dbReference type="ARBA" id="ARBA00022980"/>
    </source>
</evidence>
<comment type="similarity">
    <text evidence="1 6">Belongs to the universal ribosomal protein uL30 family.</text>
</comment>
<dbReference type="InterPro" id="IPR036919">
    <property type="entry name" value="Ribo_uL30_ferredoxin-like_sf"/>
</dbReference>
<evidence type="ECO:0000256" key="2">
    <source>
        <dbReference type="ARBA" id="ARBA00011838"/>
    </source>
</evidence>
<comment type="caution">
    <text evidence="8">The sequence shown here is derived from an EMBL/GenBank/DDBJ whole genome shotgun (WGS) entry which is preliminary data.</text>
</comment>
<reference evidence="8" key="2">
    <citation type="journal article" date="2021" name="Microbiome">
        <title>Successional dynamics and alternative stable states in a saline activated sludge microbial community over 9 years.</title>
        <authorList>
            <person name="Wang Y."/>
            <person name="Ye J."/>
            <person name="Ju F."/>
            <person name="Liu L."/>
            <person name="Boyd J.A."/>
            <person name="Deng Y."/>
            <person name="Parks D.H."/>
            <person name="Jiang X."/>
            <person name="Yin X."/>
            <person name="Woodcroft B.J."/>
            <person name="Tyson G.W."/>
            <person name="Hugenholtz P."/>
            <person name="Polz M.F."/>
            <person name="Zhang T."/>
        </authorList>
    </citation>
    <scope>NUCLEOTIDE SEQUENCE</scope>
    <source>
        <strain evidence="8">HKST-UBA01</strain>
    </source>
</reference>
<dbReference type="FunFam" id="3.30.1390.20:FF:000001">
    <property type="entry name" value="50S ribosomal protein L30"/>
    <property type="match status" value="1"/>
</dbReference>
<feature type="domain" description="Large ribosomal subunit protein uL30-like ferredoxin-like fold" evidence="7">
    <location>
        <begin position="5"/>
        <end position="55"/>
    </location>
</feature>
<dbReference type="Pfam" id="PF00327">
    <property type="entry name" value="Ribosomal_L30"/>
    <property type="match status" value="1"/>
</dbReference>
<gene>
    <name evidence="8" type="primary">rpmD</name>
    <name evidence="8" type="ORF">KC729_06765</name>
</gene>
<comment type="subunit">
    <text evidence="2">Part of the 50S ribosomal subunit.</text>
</comment>
<evidence type="ECO:0000256" key="6">
    <source>
        <dbReference type="RuleBase" id="RU003734"/>
    </source>
</evidence>
<evidence type="ECO:0000256" key="5">
    <source>
        <dbReference type="ARBA" id="ARBA00035492"/>
    </source>
</evidence>
<dbReference type="PANTHER" id="PTHR15892:SF2">
    <property type="entry name" value="LARGE RIBOSOMAL SUBUNIT PROTEIN UL30M"/>
    <property type="match status" value="1"/>
</dbReference>
<dbReference type="InterPro" id="IPR018038">
    <property type="entry name" value="Ribosomal_uL30_CS"/>
</dbReference>
<dbReference type="GO" id="GO:0003735">
    <property type="term" value="F:structural constituent of ribosome"/>
    <property type="evidence" value="ECO:0007669"/>
    <property type="project" value="InterPro"/>
</dbReference>
<dbReference type="HAMAP" id="MF_01371_B">
    <property type="entry name" value="Ribosomal_uL30_B"/>
    <property type="match status" value="1"/>
</dbReference>
<dbReference type="Proteomes" id="UP000697710">
    <property type="component" value="Unassembled WGS sequence"/>
</dbReference>
<name>A0A956LYJ9_UNCEI</name>
<dbReference type="GO" id="GO:0006412">
    <property type="term" value="P:translation"/>
    <property type="evidence" value="ECO:0007669"/>
    <property type="project" value="InterPro"/>
</dbReference>
<organism evidence="8 9">
    <name type="scientific">Eiseniibacteriota bacterium</name>
    <dbReference type="NCBI Taxonomy" id="2212470"/>
    <lineage>
        <taxon>Bacteria</taxon>
        <taxon>Candidatus Eiseniibacteriota</taxon>
    </lineage>
</organism>
<dbReference type="NCBIfam" id="TIGR01308">
    <property type="entry name" value="rpmD_bact"/>
    <property type="match status" value="1"/>
</dbReference>
<reference evidence="8" key="1">
    <citation type="submission" date="2020-04" db="EMBL/GenBank/DDBJ databases">
        <authorList>
            <person name="Zhang T."/>
        </authorList>
    </citation>
    <scope>NUCLEOTIDE SEQUENCE</scope>
    <source>
        <strain evidence="8">HKST-UBA01</strain>
    </source>
</reference>
<evidence type="ECO:0000259" key="7">
    <source>
        <dbReference type="Pfam" id="PF00327"/>
    </source>
</evidence>
<evidence type="ECO:0000313" key="8">
    <source>
        <dbReference type="EMBL" id="MCA9727367.1"/>
    </source>
</evidence>